<dbReference type="SUPFAM" id="SSF47226">
    <property type="entry name" value="Histidine-containing phosphotransfer domain, HPT domain"/>
    <property type="match status" value="1"/>
</dbReference>
<dbReference type="SUPFAM" id="SSF55874">
    <property type="entry name" value="ATPase domain of HSP90 chaperone/DNA topoisomerase II/histidine kinase"/>
    <property type="match status" value="1"/>
</dbReference>
<dbReference type="Pfam" id="PF02518">
    <property type="entry name" value="HATPase_c"/>
    <property type="match status" value="1"/>
</dbReference>
<dbReference type="RefSeq" id="WP_263123449.1">
    <property type="nucleotide sequence ID" value="NZ_CP106753.1"/>
</dbReference>
<sequence length="724" mass="76281">MSDPDRLLAQFLDETREQLLTLARALAQLAQQPDARDALDEAHRMVHTIKGSCGLFELQPILAITHAAENLLMQAQQGTHRLSASEIDALGAAFDDVADWLEAFDGHALPHQADPAAQQHVHALDPQSARPAQQHTAAAAFDSLPAALRTRLAAHADARVYVRYAPDPACFFSGEDPLYTLRQLPELIDLAIDAPARDALAALDPFHCHLVFHAVSGASDEAVAAALRPLAGQAAWCALPAPTARPSPALEPTLALLRQQQALLTHAIGHGEDGPLHSVATVMRNCCALLGQPDPLAGWDSHNGAPALQQRLAALLAQLAAPQAPAPAPSSGEPSGVRQEALRIAPALLDRLADSAAELAVSRNALGELAQRASARGGEAAFARDLAGWHERLDSQVRALQEALQEARLVPLANVFQRLPRLVRQLARQLGKEVTLALEGESIRVDKEIADTLYEPLLHLSRNALDHGIEPASERRAQGKPGGGSLTIRARQTPERLQVEVIDDGRGIDVAQVRQRALARGLQPPDRLAALSDAQAMQLVFTPGFSTAATVTEVSGRGVGMDAVRHAVGAAGGSVTLDSVAGGGTTVSLSLPLQRALTQALVVEAAGQRFGIAIAHLLEVIQPQPQALHQVKSSLALHWRGEVVPLVDLAQALGLPCPPAHPATAVITVTRHGPVALALDAVHDSQEVTVRPPSGVLAGVACYDGTALLADGSILLILNPDGLI</sequence>
<evidence type="ECO:0000256" key="7">
    <source>
        <dbReference type="PROSITE-ProRule" id="PRU00110"/>
    </source>
</evidence>
<evidence type="ECO:0000259" key="8">
    <source>
        <dbReference type="PROSITE" id="PS50109"/>
    </source>
</evidence>
<evidence type="ECO:0000259" key="9">
    <source>
        <dbReference type="PROSITE" id="PS50851"/>
    </source>
</evidence>
<dbReference type="Gene3D" id="3.30.565.10">
    <property type="entry name" value="Histidine kinase-like ATPase, C-terminal domain"/>
    <property type="match status" value="1"/>
</dbReference>
<dbReference type="PROSITE" id="PS50851">
    <property type="entry name" value="CHEW"/>
    <property type="match status" value="1"/>
</dbReference>
<evidence type="ECO:0000313" key="11">
    <source>
        <dbReference type="EMBL" id="UXY14149.1"/>
    </source>
</evidence>
<dbReference type="InterPro" id="IPR005467">
    <property type="entry name" value="His_kinase_dom"/>
</dbReference>
<dbReference type="InterPro" id="IPR003594">
    <property type="entry name" value="HATPase_dom"/>
</dbReference>
<dbReference type="InterPro" id="IPR004358">
    <property type="entry name" value="Sig_transdc_His_kin-like_C"/>
</dbReference>
<dbReference type="InterPro" id="IPR002545">
    <property type="entry name" value="CheW-lke_dom"/>
</dbReference>
<dbReference type="PROSITE" id="PS50894">
    <property type="entry name" value="HPT"/>
    <property type="match status" value="1"/>
</dbReference>
<feature type="domain" description="HPt" evidence="10">
    <location>
        <begin position="1"/>
        <end position="104"/>
    </location>
</feature>
<dbReference type="PRINTS" id="PR00344">
    <property type="entry name" value="BCTRLSENSOR"/>
</dbReference>
<dbReference type="PROSITE" id="PS50109">
    <property type="entry name" value="HIS_KIN"/>
    <property type="match status" value="1"/>
</dbReference>
<keyword evidence="6" id="KW-0902">Two-component regulatory system</keyword>
<evidence type="ECO:0000256" key="3">
    <source>
        <dbReference type="ARBA" id="ARBA00022553"/>
    </source>
</evidence>
<dbReference type="CDD" id="cd00088">
    <property type="entry name" value="HPT"/>
    <property type="match status" value="1"/>
</dbReference>
<organism evidence="11 12">
    <name type="scientific">Chitiniphilus purpureus</name>
    <dbReference type="NCBI Taxonomy" id="2981137"/>
    <lineage>
        <taxon>Bacteria</taxon>
        <taxon>Pseudomonadati</taxon>
        <taxon>Pseudomonadota</taxon>
        <taxon>Betaproteobacteria</taxon>
        <taxon>Neisseriales</taxon>
        <taxon>Chitinibacteraceae</taxon>
        <taxon>Chitiniphilus</taxon>
    </lineage>
</organism>
<feature type="domain" description="Histidine kinase" evidence="8">
    <location>
        <begin position="391"/>
        <end position="595"/>
    </location>
</feature>
<feature type="modified residue" description="Phosphohistidine" evidence="7">
    <location>
        <position position="47"/>
    </location>
</feature>
<dbReference type="SMART" id="SM01231">
    <property type="entry name" value="H-kinase_dim"/>
    <property type="match status" value="1"/>
</dbReference>
<dbReference type="PANTHER" id="PTHR43395">
    <property type="entry name" value="SENSOR HISTIDINE KINASE CHEA"/>
    <property type="match status" value="1"/>
</dbReference>
<evidence type="ECO:0000256" key="6">
    <source>
        <dbReference type="ARBA" id="ARBA00023012"/>
    </source>
</evidence>
<reference evidence="11" key="1">
    <citation type="submission" date="2022-10" db="EMBL/GenBank/DDBJ databases">
        <title>Chitiniphilus purpureus sp. nov., a novel chitin-degrading bacterium isolated from crawfish pond sediment.</title>
        <authorList>
            <person name="Li K."/>
        </authorList>
    </citation>
    <scope>NUCLEOTIDE SEQUENCE</scope>
    <source>
        <strain evidence="11">CD1</strain>
    </source>
</reference>
<evidence type="ECO:0000259" key="10">
    <source>
        <dbReference type="PROSITE" id="PS50894"/>
    </source>
</evidence>
<dbReference type="InterPro" id="IPR036641">
    <property type="entry name" value="HPT_dom_sf"/>
</dbReference>
<gene>
    <name evidence="11" type="ORF">N8I74_12550</name>
</gene>
<evidence type="ECO:0000256" key="5">
    <source>
        <dbReference type="ARBA" id="ARBA00022777"/>
    </source>
</evidence>
<evidence type="ECO:0000256" key="2">
    <source>
        <dbReference type="ARBA" id="ARBA00012438"/>
    </source>
</evidence>
<dbReference type="InterPro" id="IPR036890">
    <property type="entry name" value="HATPase_C_sf"/>
</dbReference>
<dbReference type="InterPro" id="IPR051315">
    <property type="entry name" value="Bact_Chemotaxis_CheA"/>
</dbReference>
<evidence type="ECO:0000256" key="1">
    <source>
        <dbReference type="ARBA" id="ARBA00000085"/>
    </source>
</evidence>
<dbReference type="EMBL" id="CP106753">
    <property type="protein sequence ID" value="UXY14149.1"/>
    <property type="molecule type" value="Genomic_DNA"/>
</dbReference>
<evidence type="ECO:0000256" key="4">
    <source>
        <dbReference type="ARBA" id="ARBA00022679"/>
    </source>
</evidence>
<dbReference type="Gene3D" id="1.20.120.160">
    <property type="entry name" value="HPT domain"/>
    <property type="match status" value="1"/>
</dbReference>
<accession>A0ABY6DIH0</accession>
<dbReference type="SMART" id="SM00073">
    <property type="entry name" value="HPT"/>
    <property type="match status" value="1"/>
</dbReference>
<comment type="catalytic activity">
    <reaction evidence="1">
        <text>ATP + protein L-histidine = ADP + protein N-phospho-L-histidine.</text>
        <dbReference type="EC" id="2.7.13.3"/>
    </reaction>
</comment>
<keyword evidence="3 7" id="KW-0597">Phosphoprotein</keyword>
<dbReference type="SMART" id="SM00260">
    <property type="entry name" value="CheW"/>
    <property type="match status" value="1"/>
</dbReference>
<evidence type="ECO:0000313" key="12">
    <source>
        <dbReference type="Proteomes" id="UP001061302"/>
    </source>
</evidence>
<keyword evidence="5" id="KW-0418">Kinase</keyword>
<dbReference type="SMART" id="SM00387">
    <property type="entry name" value="HATPase_c"/>
    <property type="match status" value="1"/>
</dbReference>
<dbReference type="EC" id="2.7.13.3" evidence="2"/>
<proteinExistence type="predicted"/>
<dbReference type="Pfam" id="PF01584">
    <property type="entry name" value="CheW"/>
    <property type="match status" value="1"/>
</dbReference>
<feature type="domain" description="CheW-like" evidence="9">
    <location>
        <begin position="597"/>
        <end position="724"/>
    </location>
</feature>
<protein>
    <recommendedName>
        <fullName evidence="2">histidine kinase</fullName>
        <ecNumber evidence="2">2.7.13.3</ecNumber>
    </recommendedName>
</protein>
<dbReference type="InterPro" id="IPR036061">
    <property type="entry name" value="CheW-like_dom_sf"/>
</dbReference>
<dbReference type="Proteomes" id="UP001061302">
    <property type="component" value="Chromosome"/>
</dbReference>
<keyword evidence="12" id="KW-1185">Reference proteome</keyword>
<keyword evidence="4" id="KW-0808">Transferase</keyword>
<name>A0ABY6DIH0_9NEIS</name>
<dbReference type="Pfam" id="PF01627">
    <property type="entry name" value="Hpt"/>
    <property type="match status" value="1"/>
</dbReference>
<dbReference type="InterPro" id="IPR004105">
    <property type="entry name" value="CheA-like_dim"/>
</dbReference>
<dbReference type="InterPro" id="IPR008207">
    <property type="entry name" value="Sig_transdc_His_kin_Hpt_dom"/>
</dbReference>
<dbReference type="Gene3D" id="2.30.30.40">
    <property type="entry name" value="SH3 Domains"/>
    <property type="match status" value="1"/>
</dbReference>
<dbReference type="SUPFAM" id="SSF50341">
    <property type="entry name" value="CheW-like"/>
    <property type="match status" value="1"/>
</dbReference>
<dbReference type="PANTHER" id="PTHR43395:SF1">
    <property type="entry name" value="CHEMOTAXIS PROTEIN CHEA"/>
    <property type="match status" value="1"/>
</dbReference>